<organism evidence="2 3">
    <name type="scientific">Nonlabens dokdonensis (strain DSM 17205 / KCTC 12402 / DSW-6)</name>
    <name type="common">Donghaeana dokdonensis</name>
    <dbReference type="NCBI Taxonomy" id="592029"/>
    <lineage>
        <taxon>Bacteria</taxon>
        <taxon>Pseudomonadati</taxon>
        <taxon>Bacteroidota</taxon>
        <taxon>Flavobacteriia</taxon>
        <taxon>Flavobacteriales</taxon>
        <taxon>Flavobacteriaceae</taxon>
        <taxon>Nonlabens</taxon>
    </lineage>
</organism>
<proteinExistence type="predicted"/>
<dbReference type="InterPro" id="IPR046551">
    <property type="entry name" value="DUF6705"/>
</dbReference>
<name>L7WCM2_NONDD</name>
<dbReference type="PROSITE" id="PS51257">
    <property type="entry name" value="PROKAR_LIPOPROTEIN"/>
    <property type="match status" value="1"/>
</dbReference>
<dbReference type="KEGG" id="ndo:DDD_1541"/>
<evidence type="ECO:0000259" key="1">
    <source>
        <dbReference type="Pfam" id="PF20448"/>
    </source>
</evidence>
<feature type="domain" description="DUF6705" evidence="1">
    <location>
        <begin position="1"/>
        <end position="113"/>
    </location>
</feature>
<reference evidence="2 3" key="1">
    <citation type="journal article" date="2013" name="Genome Biol. Evol.">
        <title>Genomic makeup of the marine flavobacterium Nonlabens (Donghaeana) dokdonensis DSW-6 and identification of a novel class of rhodopsins.</title>
        <authorList>
            <person name="Kwon S.K."/>
            <person name="Kim B.K."/>
            <person name="Song J.Y."/>
            <person name="Kwak M.J."/>
            <person name="Lee C.H."/>
            <person name="Yoon J.H."/>
            <person name="Oh T.K."/>
            <person name="Kim J.F."/>
        </authorList>
    </citation>
    <scope>NUCLEOTIDE SEQUENCE [LARGE SCALE GENOMIC DNA]</scope>
    <source>
        <strain evidence="3">DSM 17205 / KCTC 12402 / DSW-6</strain>
    </source>
</reference>
<sequence>MKKCFFVLLVVFMLVSCVSKRISHMQKNRLSASSIDYFSASPIYKFQFEIDTITVFARRYENKIEAEFQFDHLENKLFGEFYFKNNNVFYVQFIEESSKYKISDNAFMSTQIVLQDSTIVEQKSRMGIPRRFNCLGIPKDISEIAGYSKDLNPEFLKELTMLVIKKVKKQNY</sequence>
<dbReference type="Proteomes" id="UP000011173">
    <property type="component" value="Chromosome"/>
</dbReference>
<accession>L7WCM2</accession>
<protein>
    <recommendedName>
        <fullName evidence="1">DUF6705 domain-containing protein</fullName>
    </recommendedName>
</protein>
<dbReference type="RefSeq" id="WP_015362165.1">
    <property type="nucleotide sequence ID" value="NC_020156.1"/>
</dbReference>
<dbReference type="EMBL" id="CP001397">
    <property type="protein sequence ID" value="AGC76668.1"/>
    <property type="molecule type" value="Genomic_DNA"/>
</dbReference>
<gene>
    <name evidence="2" type="ordered locus">DDD_1541</name>
</gene>
<evidence type="ECO:0000313" key="2">
    <source>
        <dbReference type="EMBL" id="AGC76668.1"/>
    </source>
</evidence>
<dbReference type="Pfam" id="PF20448">
    <property type="entry name" value="DUF6705"/>
    <property type="match status" value="1"/>
</dbReference>
<dbReference type="HOGENOM" id="CLU_1553702_0_0_10"/>
<dbReference type="STRING" id="592029.DDD_1541"/>
<dbReference type="PATRIC" id="fig|592029.3.peg.1528"/>
<evidence type="ECO:0000313" key="3">
    <source>
        <dbReference type="Proteomes" id="UP000011173"/>
    </source>
</evidence>
<dbReference type="AlphaFoldDB" id="L7WCM2"/>